<evidence type="ECO:0000313" key="1">
    <source>
        <dbReference type="EMBL" id="SVB92691.1"/>
    </source>
</evidence>
<reference evidence="1" key="1">
    <citation type="submission" date="2018-05" db="EMBL/GenBank/DDBJ databases">
        <authorList>
            <person name="Lanie J.A."/>
            <person name="Ng W.-L."/>
            <person name="Kazmierczak K.M."/>
            <person name="Andrzejewski T.M."/>
            <person name="Davidsen T.M."/>
            <person name="Wayne K.J."/>
            <person name="Tettelin H."/>
            <person name="Glass J.I."/>
            <person name="Rusch D."/>
            <person name="Podicherti R."/>
            <person name="Tsui H.-C.T."/>
            <person name="Winkler M.E."/>
        </authorList>
    </citation>
    <scope>NUCLEOTIDE SEQUENCE</scope>
</reference>
<sequence length="41" mass="4611">MIILFDVFGKAFYDPLVRIFLPSAVNGIPPINNSEDDNDDQ</sequence>
<gene>
    <name evidence="1" type="ORF">METZ01_LOCUS245545</name>
</gene>
<organism evidence="1">
    <name type="scientific">marine metagenome</name>
    <dbReference type="NCBI Taxonomy" id="408172"/>
    <lineage>
        <taxon>unclassified sequences</taxon>
        <taxon>metagenomes</taxon>
        <taxon>ecological metagenomes</taxon>
    </lineage>
</organism>
<dbReference type="EMBL" id="UINC01064224">
    <property type="protein sequence ID" value="SVB92691.1"/>
    <property type="molecule type" value="Genomic_DNA"/>
</dbReference>
<accession>A0A382I1W5</accession>
<protein>
    <submittedName>
        <fullName evidence="1">Uncharacterized protein</fullName>
    </submittedName>
</protein>
<dbReference type="AlphaFoldDB" id="A0A382I1W5"/>
<feature type="non-terminal residue" evidence="1">
    <location>
        <position position="41"/>
    </location>
</feature>
<proteinExistence type="predicted"/>
<name>A0A382I1W5_9ZZZZ</name>